<dbReference type="Gene3D" id="2.60.40.1910">
    <property type="match status" value="1"/>
</dbReference>
<evidence type="ECO:0000259" key="25">
    <source>
        <dbReference type="Pfam" id="PF01433"/>
    </source>
</evidence>
<dbReference type="InterPro" id="IPR027268">
    <property type="entry name" value="Peptidase_M4/M1_CTD_sf"/>
</dbReference>
<evidence type="ECO:0000256" key="21">
    <source>
        <dbReference type="PIRSR" id="PIRSR634016-1"/>
    </source>
</evidence>
<dbReference type="FunFam" id="2.60.40.1730:FF:000012">
    <property type="entry name" value="Aminopeptidase N"/>
    <property type="match status" value="1"/>
</dbReference>
<dbReference type="GO" id="GO:0008270">
    <property type="term" value="F:zinc ion binding"/>
    <property type="evidence" value="ECO:0007669"/>
    <property type="project" value="UniProtKB-UniRule"/>
</dbReference>
<evidence type="ECO:0000256" key="6">
    <source>
        <dbReference type="ARBA" id="ARBA00022475"/>
    </source>
</evidence>
<dbReference type="GO" id="GO:0005615">
    <property type="term" value="C:extracellular space"/>
    <property type="evidence" value="ECO:0007669"/>
    <property type="project" value="TreeGrafter"/>
</dbReference>
<evidence type="ECO:0000256" key="23">
    <source>
        <dbReference type="PIRSR" id="PIRSR634016-4"/>
    </source>
</evidence>
<feature type="site" description="Transition state stabilizer" evidence="23">
    <location>
        <position position="486"/>
    </location>
</feature>
<evidence type="ECO:0000259" key="26">
    <source>
        <dbReference type="Pfam" id="PF11838"/>
    </source>
</evidence>
<dbReference type="InterPro" id="IPR001930">
    <property type="entry name" value="Peptidase_M1"/>
</dbReference>
<dbReference type="PANTHER" id="PTHR11533">
    <property type="entry name" value="PROTEASE M1 ZINC METALLOPROTEASE"/>
    <property type="match status" value="1"/>
</dbReference>
<dbReference type="GO" id="GO:0042277">
    <property type="term" value="F:peptide binding"/>
    <property type="evidence" value="ECO:0007669"/>
    <property type="project" value="TreeGrafter"/>
</dbReference>
<evidence type="ECO:0000313" key="28">
    <source>
        <dbReference type="EMBL" id="KAJ8921422.1"/>
    </source>
</evidence>
<evidence type="ECO:0000256" key="7">
    <source>
        <dbReference type="ARBA" id="ARBA00022622"/>
    </source>
</evidence>
<dbReference type="FunFam" id="2.60.40.1910:FF:000008">
    <property type="entry name" value="Aminopeptidase"/>
    <property type="match status" value="1"/>
</dbReference>
<comment type="cofactor">
    <cofactor evidence="22 24">
        <name>Zn(2+)</name>
        <dbReference type="ChEBI" id="CHEBI:29105"/>
    </cofactor>
    <text evidence="22 24">Binds 1 zinc ion per subunit.</text>
</comment>
<gene>
    <name evidence="28" type="ORF">NQ315_003040</name>
</gene>
<comment type="caution">
    <text evidence="28">The sequence shown here is derived from an EMBL/GenBank/DDBJ whole genome shotgun (WGS) entry which is preliminary data.</text>
</comment>
<keyword evidence="6" id="KW-1003">Cell membrane</keyword>
<reference evidence="28 29" key="1">
    <citation type="journal article" date="2023" name="Insect Mol. Biol.">
        <title>Genome sequencing provides insights into the evolution of gene families encoding plant cell wall-degrading enzymes in longhorned beetles.</title>
        <authorList>
            <person name="Shin N.R."/>
            <person name="Okamura Y."/>
            <person name="Kirsch R."/>
            <person name="Pauchet Y."/>
        </authorList>
    </citation>
    <scope>NUCLEOTIDE SEQUENCE [LARGE SCALE GENOMIC DNA]</scope>
    <source>
        <strain evidence="28">EAD_L_NR</strain>
    </source>
</reference>
<dbReference type="InterPro" id="IPR034016">
    <property type="entry name" value="M1_APN-typ"/>
</dbReference>
<keyword evidence="19" id="KW-0325">Glycoprotein</keyword>
<evidence type="ECO:0000256" key="10">
    <source>
        <dbReference type="ARBA" id="ARBA00022723"/>
    </source>
</evidence>
<evidence type="ECO:0000256" key="20">
    <source>
        <dbReference type="ARBA" id="ARBA00023288"/>
    </source>
</evidence>
<dbReference type="PRINTS" id="PR00756">
    <property type="entry name" value="ALADIPTASE"/>
</dbReference>
<dbReference type="FunFam" id="1.25.50.20:FF:000001">
    <property type="entry name" value="Aminopeptidase"/>
    <property type="match status" value="1"/>
</dbReference>
<dbReference type="InterPro" id="IPR024571">
    <property type="entry name" value="ERAP1-like_C_dom"/>
</dbReference>
<dbReference type="Proteomes" id="UP001159042">
    <property type="component" value="Unassembled WGS sequence"/>
</dbReference>
<evidence type="ECO:0000256" key="17">
    <source>
        <dbReference type="ARBA" id="ARBA00023136"/>
    </source>
</evidence>
<feature type="domain" description="ERAP1-like C-terminal" evidence="26">
    <location>
        <begin position="630"/>
        <end position="947"/>
    </location>
</feature>
<dbReference type="Pfam" id="PF11838">
    <property type="entry name" value="ERAP1_C"/>
    <property type="match status" value="1"/>
</dbReference>
<organism evidence="28 29">
    <name type="scientific">Exocentrus adspersus</name>
    <dbReference type="NCBI Taxonomy" id="1586481"/>
    <lineage>
        <taxon>Eukaryota</taxon>
        <taxon>Metazoa</taxon>
        <taxon>Ecdysozoa</taxon>
        <taxon>Arthropoda</taxon>
        <taxon>Hexapoda</taxon>
        <taxon>Insecta</taxon>
        <taxon>Pterygota</taxon>
        <taxon>Neoptera</taxon>
        <taxon>Endopterygota</taxon>
        <taxon>Coleoptera</taxon>
        <taxon>Polyphaga</taxon>
        <taxon>Cucujiformia</taxon>
        <taxon>Chrysomeloidea</taxon>
        <taxon>Cerambycidae</taxon>
        <taxon>Lamiinae</taxon>
        <taxon>Acanthocinini</taxon>
        <taxon>Exocentrus</taxon>
    </lineage>
</organism>
<feature type="active site" description="Proton acceptor" evidence="21">
    <location>
        <position position="401"/>
    </location>
</feature>
<evidence type="ECO:0000256" key="9">
    <source>
        <dbReference type="ARBA" id="ARBA00022692"/>
    </source>
</evidence>
<comment type="similarity">
    <text evidence="4 24">Belongs to the peptidase M1 family.</text>
</comment>
<dbReference type="GO" id="GO:0005886">
    <property type="term" value="C:plasma membrane"/>
    <property type="evidence" value="ECO:0007669"/>
    <property type="project" value="UniProtKB-SubCell"/>
</dbReference>
<dbReference type="PANTHER" id="PTHR11533:SF294">
    <property type="entry name" value="THYROTROPIN-RELEASING HORMONE-DEGRADING ECTOENZYME"/>
    <property type="match status" value="1"/>
</dbReference>
<feature type="transmembrane region" description="Helical" evidence="24">
    <location>
        <begin position="40"/>
        <end position="63"/>
    </location>
</feature>
<name>A0AAV8W4A1_9CUCU</name>
<evidence type="ECO:0000256" key="2">
    <source>
        <dbReference type="ARBA" id="ARBA00004606"/>
    </source>
</evidence>
<dbReference type="GO" id="GO:0016285">
    <property type="term" value="F:alanyl aminopeptidase activity"/>
    <property type="evidence" value="ECO:0007669"/>
    <property type="project" value="UniProtKB-EC"/>
</dbReference>
<accession>A0AAV8W4A1</accession>
<protein>
    <recommendedName>
        <fullName evidence="24">Aminopeptidase</fullName>
        <ecNumber evidence="24">3.4.11.-</ecNumber>
    </recommendedName>
</protein>
<dbReference type="SUPFAM" id="SSF55486">
    <property type="entry name" value="Metalloproteases ('zincins'), catalytic domain"/>
    <property type="match status" value="1"/>
</dbReference>
<dbReference type="GO" id="GO:0098552">
    <property type="term" value="C:side of membrane"/>
    <property type="evidence" value="ECO:0007669"/>
    <property type="project" value="UniProtKB-KW"/>
</dbReference>
<keyword evidence="18" id="KW-1015">Disulfide bond</keyword>
<evidence type="ECO:0000313" key="29">
    <source>
        <dbReference type="Proteomes" id="UP001159042"/>
    </source>
</evidence>
<dbReference type="Pfam" id="PF17900">
    <property type="entry name" value="Peptidase_M1_N"/>
    <property type="match status" value="1"/>
</dbReference>
<dbReference type="Gene3D" id="2.60.40.1730">
    <property type="entry name" value="tricorn interacting facor f3 domain"/>
    <property type="match status" value="1"/>
</dbReference>
<sequence length="974" mass="112601">MVSYYNQGVPTTVDLENNSNQKKYTINRTSHRGLVISRPLCALMAIGALLLALLVGLLVFFLLPRYCTSEETPEALVKSETSDARVFAADAVVEDVDERLPRSLEPTHYRIQIVPNFDNLTTSGALTILLKPKEDVNKIILNVNNITIDKHSVVVKSTKSGSVPIAINDQDYIAGQRYRIVLDENLKSGGEYELALKYNGELNRHLQGFYLSRFNDRLGNERYAAATQFSPTDARRAFPCFDEPSFKSKFTISLARPSNMTSLSNMPISSTDLSVDQNNSYHWDHYPETPKMSTYLVAFIISNLKSLSSNNSHIKVWAREEFLGHTRYASEIAPKILHYFENYFGLTFPLPKMDIVAVPEFGFSAMENWGLITFRESSLLFDPDSSTTEDQRTIATVLSHEIAHQWFGNLVTPKWWNDLWLKEGFATYLQYFGVDFAQPDWKITEEFIAIEMQKAMGIDSLESTRPISFEVKSSRQIRQAFDEISYSKGAAIIRMMNHFLGDEVFKNGLINFLRIHANDNADRQDLFASLTEEAHRAGVLLQNETVKDIMDTWTEKAGFPIITCIADYEKNRLHITQKRFYLNDKDERSSWWVPLSFTTSRAPNFEDTRPKFWLRGEYEIMEDVGYLNEWYLLNLNQTGYYIVNYDEKNWKALIQNIMDLPTLTRAQLISDSMELARANMLDYDIPLRMIARMAVQDTNIMFVPTWVAFKKLKFLSDILSATPAFGHFEEYHRAIFKATYSVVTFDDKVDQYITRRIRQTVLEWSCMSPDSACVHQSRSKFRQLMINDHSVEPNLRAIVYCTAVREGTEIEWDFAYRRYLETQSPSEKNLLLDALGCTKLEWLLSRYIDKLTDDPSIRIQDADRVFESVAKNRAGTQIAFDFLRKNWNKLLDHYGEGFNILAKMIKALAPHMNTEFQLSEFERFRSSIRSNISTTTIAFNSAIERVKSNVEWMNKNYNQVADWLIKYKEHFAYL</sequence>
<feature type="binding site" evidence="22">
    <location>
        <position position="404"/>
    </location>
    <ligand>
        <name>Zn(2+)</name>
        <dbReference type="ChEBI" id="CHEBI:29105"/>
        <note>catalytic</note>
    </ligand>
</feature>
<dbReference type="EMBL" id="JANEYG010000010">
    <property type="protein sequence ID" value="KAJ8921422.1"/>
    <property type="molecule type" value="Genomic_DNA"/>
</dbReference>
<feature type="binding site" evidence="22">
    <location>
        <position position="400"/>
    </location>
    <ligand>
        <name>Zn(2+)</name>
        <dbReference type="ChEBI" id="CHEBI:29105"/>
        <note>catalytic</note>
    </ligand>
</feature>
<evidence type="ECO:0000256" key="1">
    <source>
        <dbReference type="ARBA" id="ARBA00000098"/>
    </source>
</evidence>
<dbReference type="InterPro" id="IPR045357">
    <property type="entry name" value="Aminopeptidase_N-like_N"/>
</dbReference>
<evidence type="ECO:0000256" key="8">
    <source>
        <dbReference type="ARBA" id="ARBA00022670"/>
    </source>
</evidence>
<keyword evidence="12 24" id="KW-0378">Hydrolase</keyword>
<dbReference type="InterPro" id="IPR042097">
    <property type="entry name" value="Aminopeptidase_N-like_N_sf"/>
</dbReference>
<keyword evidence="14" id="KW-0735">Signal-anchor</keyword>
<evidence type="ECO:0000256" key="24">
    <source>
        <dbReference type="RuleBase" id="RU364040"/>
    </source>
</evidence>
<evidence type="ECO:0000256" key="18">
    <source>
        <dbReference type="ARBA" id="ARBA00023157"/>
    </source>
</evidence>
<evidence type="ECO:0000256" key="3">
    <source>
        <dbReference type="ARBA" id="ARBA00004609"/>
    </source>
</evidence>
<comment type="subcellular location">
    <subcellularLocation>
        <location evidence="3">Cell membrane</location>
        <topology evidence="3">Lipid-anchor</topology>
        <topology evidence="3">GPI-anchor</topology>
    </subcellularLocation>
    <subcellularLocation>
        <location evidence="2">Membrane</location>
        <topology evidence="2">Single-pass type II membrane protein</topology>
    </subcellularLocation>
</comment>
<dbReference type="GO" id="GO:0043171">
    <property type="term" value="P:peptide catabolic process"/>
    <property type="evidence" value="ECO:0007669"/>
    <property type="project" value="TreeGrafter"/>
</dbReference>
<evidence type="ECO:0000256" key="4">
    <source>
        <dbReference type="ARBA" id="ARBA00010136"/>
    </source>
</evidence>
<evidence type="ECO:0000256" key="14">
    <source>
        <dbReference type="ARBA" id="ARBA00022968"/>
    </source>
</evidence>
<keyword evidence="5 24" id="KW-0031">Aminopeptidase</keyword>
<keyword evidence="8 24" id="KW-0645">Protease</keyword>
<dbReference type="GO" id="GO:0006508">
    <property type="term" value="P:proteolysis"/>
    <property type="evidence" value="ECO:0007669"/>
    <property type="project" value="UniProtKB-KW"/>
</dbReference>
<dbReference type="GO" id="GO:0070006">
    <property type="term" value="F:metalloaminopeptidase activity"/>
    <property type="evidence" value="ECO:0007669"/>
    <property type="project" value="TreeGrafter"/>
</dbReference>
<dbReference type="Gene3D" id="1.10.390.10">
    <property type="entry name" value="Neutral Protease Domain 2"/>
    <property type="match status" value="1"/>
</dbReference>
<evidence type="ECO:0000256" key="22">
    <source>
        <dbReference type="PIRSR" id="PIRSR634016-3"/>
    </source>
</evidence>
<evidence type="ECO:0000256" key="16">
    <source>
        <dbReference type="ARBA" id="ARBA00023049"/>
    </source>
</evidence>
<feature type="domain" description="Aminopeptidase N-like N-terminal" evidence="27">
    <location>
        <begin position="106"/>
        <end position="296"/>
    </location>
</feature>
<keyword evidence="17 24" id="KW-0472">Membrane</keyword>
<dbReference type="GO" id="GO:0005737">
    <property type="term" value="C:cytoplasm"/>
    <property type="evidence" value="ECO:0007669"/>
    <property type="project" value="TreeGrafter"/>
</dbReference>
<keyword evidence="9 24" id="KW-0812">Transmembrane</keyword>
<keyword evidence="10 22" id="KW-0479">Metal-binding</keyword>
<evidence type="ECO:0000256" key="15">
    <source>
        <dbReference type="ARBA" id="ARBA00022989"/>
    </source>
</evidence>
<keyword evidence="13 22" id="KW-0862">Zinc</keyword>
<dbReference type="FunFam" id="1.10.390.10:FF:000013">
    <property type="entry name" value="Aminopeptidase N"/>
    <property type="match status" value="1"/>
</dbReference>
<evidence type="ECO:0000256" key="13">
    <source>
        <dbReference type="ARBA" id="ARBA00022833"/>
    </source>
</evidence>
<keyword evidence="15 24" id="KW-1133">Transmembrane helix</keyword>
<keyword evidence="7" id="KW-0336">GPI-anchor</keyword>
<dbReference type="InterPro" id="IPR050344">
    <property type="entry name" value="Peptidase_M1_aminopeptidases"/>
</dbReference>
<dbReference type="SUPFAM" id="SSF63737">
    <property type="entry name" value="Leukotriene A4 hydrolase N-terminal domain"/>
    <property type="match status" value="1"/>
</dbReference>
<evidence type="ECO:0000256" key="11">
    <source>
        <dbReference type="ARBA" id="ARBA00022729"/>
    </source>
</evidence>
<feature type="domain" description="Peptidase M1 membrane alanine aminopeptidase" evidence="25">
    <location>
        <begin position="328"/>
        <end position="553"/>
    </location>
</feature>
<keyword evidence="20" id="KW-0449">Lipoprotein</keyword>
<keyword evidence="16 24" id="KW-0482">Metalloprotease</keyword>
<evidence type="ECO:0000256" key="12">
    <source>
        <dbReference type="ARBA" id="ARBA00022801"/>
    </source>
</evidence>
<dbReference type="Pfam" id="PF01433">
    <property type="entry name" value="Peptidase_M1"/>
    <property type="match status" value="1"/>
</dbReference>
<comment type="catalytic activity">
    <reaction evidence="1">
        <text>Release of an N-terminal amino acid, Xaa-|-Yaa- from a peptide, amide or arylamide. Xaa is preferably Ala, but may be most amino acids including Pro (slow action). When a terminal hydrophobic residue is followed by a prolyl residue, the two may be released as an intact Xaa-Pro dipeptide.</text>
        <dbReference type="EC" id="3.4.11.2"/>
    </reaction>
</comment>
<dbReference type="EC" id="3.4.11.-" evidence="24"/>
<keyword evidence="29" id="KW-1185">Reference proteome</keyword>
<dbReference type="InterPro" id="IPR014782">
    <property type="entry name" value="Peptidase_M1_dom"/>
</dbReference>
<evidence type="ECO:0000256" key="19">
    <source>
        <dbReference type="ARBA" id="ARBA00023180"/>
    </source>
</evidence>
<proteinExistence type="inferred from homology"/>
<feature type="binding site" evidence="22">
    <location>
        <position position="423"/>
    </location>
    <ligand>
        <name>Zn(2+)</name>
        <dbReference type="ChEBI" id="CHEBI:29105"/>
        <note>catalytic</note>
    </ligand>
</feature>
<evidence type="ECO:0000256" key="5">
    <source>
        <dbReference type="ARBA" id="ARBA00022438"/>
    </source>
</evidence>
<dbReference type="AlphaFoldDB" id="A0AAV8W4A1"/>
<dbReference type="CDD" id="cd09601">
    <property type="entry name" value="M1_APN-Q_like"/>
    <property type="match status" value="1"/>
</dbReference>
<keyword evidence="11" id="KW-0732">Signal</keyword>
<dbReference type="Gene3D" id="1.25.50.20">
    <property type="match status" value="1"/>
</dbReference>
<evidence type="ECO:0000259" key="27">
    <source>
        <dbReference type="Pfam" id="PF17900"/>
    </source>
</evidence>